<dbReference type="PANTHER" id="PTHR43682">
    <property type="entry name" value="LACTATE UTILIZATION PROTEIN C"/>
    <property type="match status" value="1"/>
</dbReference>
<evidence type="ECO:0000313" key="2">
    <source>
        <dbReference type="EMBL" id="TCD04153.1"/>
    </source>
</evidence>
<reference evidence="2 3" key="1">
    <citation type="submission" date="2019-02" db="EMBL/GenBank/DDBJ databases">
        <title>Pedobacter sp. RP-3-11 sp. nov., isolated from Arctic soil.</title>
        <authorList>
            <person name="Dahal R.H."/>
        </authorList>
    </citation>
    <scope>NUCLEOTIDE SEQUENCE [LARGE SCALE GENOMIC DNA]</scope>
    <source>
        <strain evidence="2 3">RP-3-11</strain>
    </source>
</reference>
<sequence length="196" mass="21765">MSRATILSAILSNQPQTTQLPEDLQFDCPAKAAVTEKFIQMINLIGGRVVEIQRIEDINLYATAHYGAGERLITPIEELDFYTQFAGDEDPHQFENIAFAVFKTHFAVAENGAVWITEDRMGARVLPFICQHLGMLVFEDSIVSNMHEAYQLIGSQDYGFGTFIAGPSKTADIEQSLVLGAHGARSIIIFLLKKEL</sequence>
<dbReference type="AlphaFoldDB" id="A0A4R0NVQ7"/>
<accession>A0A4R0NVQ7</accession>
<keyword evidence="3" id="KW-1185">Reference proteome</keyword>
<evidence type="ECO:0000313" key="3">
    <source>
        <dbReference type="Proteomes" id="UP000291485"/>
    </source>
</evidence>
<evidence type="ECO:0000259" key="1">
    <source>
        <dbReference type="Pfam" id="PF02589"/>
    </source>
</evidence>
<organism evidence="2 3">
    <name type="scientific">Pedobacter frigidisoli</name>
    <dbReference type="NCBI Taxonomy" id="2530455"/>
    <lineage>
        <taxon>Bacteria</taxon>
        <taxon>Pseudomonadati</taxon>
        <taxon>Bacteroidota</taxon>
        <taxon>Sphingobacteriia</taxon>
        <taxon>Sphingobacteriales</taxon>
        <taxon>Sphingobacteriaceae</taxon>
        <taxon>Pedobacter</taxon>
    </lineage>
</organism>
<dbReference type="InterPro" id="IPR037171">
    <property type="entry name" value="NagB/RpiA_transferase-like"/>
</dbReference>
<comment type="caution">
    <text evidence="2">The sequence shown here is derived from an EMBL/GenBank/DDBJ whole genome shotgun (WGS) entry which is preliminary data.</text>
</comment>
<dbReference type="RefSeq" id="WP_131561377.1">
    <property type="nucleotide sequence ID" value="NZ_SJSN01000016.1"/>
</dbReference>
<dbReference type="SUPFAM" id="SSF100950">
    <property type="entry name" value="NagB/RpiA/CoA transferase-like"/>
    <property type="match status" value="1"/>
</dbReference>
<feature type="domain" description="LUD" evidence="1">
    <location>
        <begin position="54"/>
        <end position="192"/>
    </location>
</feature>
<dbReference type="PANTHER" id="PTHR43682:SF1">
    <property type="entry name" value="LACTATE UTILIZATION PROTEIN C"/>
    <property type="match status" value="1"/>
</dbReference>
<dbReference type="EMBL" id="SJSN01000016">
    <property type="protein sequence ID" value="TCD04153.1"/>
    <property type="molecule type" value="Genomic_DNA"/>
</dbReference>
<dbReference type="Pfam" id="PF02589">
    <property type="entry name" value="LUD_dom"/>
    <property type="match status" value="1"/>
</dbReference>
<dbReference type="Proteomes" id="UP000291485">
    <property type="component" value="Unassembled WGS sequence"/>
</dbReference>
<dbReference type="InterPro" id="IPR024185">
    <property type="entry name" value="FTHF_cligase-like_sf"/>
</dbReference>
<dbReference type="Gene3D" id="3.40.50.10420">
    <property type="entry name" value="NagB/RpiA/CoA transferase-like"/>
    <property type="match status" value="1"/>
</dbReference>
<proteinExistence type="predicted"/>
<dbReference type="OrthoDB" id="9794157at2"/>
<gene>
    <name evidence="2" type="ORF">EZ449_17740</name>
</gene>
<dbReference type="InterPro" id="IPR003741">
    <property type="entry name" value="LUD_dom"/>
</dbReference>
<name>A0A4R0NVQ7_9SPHI</name>
<protein>
    <submittedName>
        <fullName evidence="2">Lactate utilization protein B/C</fullName>
    </submittedName>
</protein>